<dbReference type="OrthoDB" id="3364175at2759"/>
<dbReference type="GO" id="GO:0003677">
    <property type="term" value="F:DNA binding"/>
    <property type="evidence" value="ECO:0007669"/>
    <property type="project" value="InterPro"/>
</dbReference>
<evidence type="ECO:0000313" key="1">
    <source>
        <dbReference type="EMBL" id="GAK65159.1"/>
    </source>
</evidence>
<dbReference type="InterPro" id="IPR007219">
    <property type="entry name" value="XnlR_reg_dom"/>
</dbReference>
<dbReference type="GO" id="GO:0006351">
    <property type="term" value="P:DNA-templated transcription"/>
    <property type="evidence" value="ECO:0007669"/>
    <property type="project" value="InterPro"/>
</dbReference>
<dbReference type="PROSITE" id="PS00463">
    <property type="entry name" value="ZN2_CY6_FUNGAL_1"/>
    <property type="match status" value="1"/>
</dbReference>
<dbReference type="InterPro" id="IPR001138">
    <property type="entry name" value="Zn2Cys6_DnaBD"/>
</dbReference>
<dbReference type="SMART" id="SM00906">
    <property type="entry name" value="Fungal_trans"/>
    <property type="match status" value="1"/>
</dbReference>
<dbReference type="CDD" id="cd12148">
    <property type="entry name" value="fungal_TF_MHR"/>
    <property type="match status" value="1"/>
</dbReference>
<dbReference type="PANTHER" id="PTHR46910">
    <property type="entry name" value="TRANSCRIPTION FACTOR PDR1"/>
    <property type="match status" value="1"/>
</dbReference>
<reference evidence="2" key="1">
    <citation type="journal article" date="2014" name="Genome Announc.">
        <title>Draft Genome Sequence of the Yeast Pseudozyma antarctica Type Strain JCM10317, a Producer of the Glycolipid Biosurfactants, Mannosylerythritol Lipids.</title>
        <authorList>
            <person name="Saika A."/>
            <person name="Koike H."/>
            <person name="Hori T."/>
            <person name="Fukuoka T."/>
            <person name="Sato S."/>
            <person name="Habe H."/>
            <person name="Kitamoto D."/>
            <person name="Morita T."/>
        </authorList>
    </citation>
    <scope>NUCLEOTIDE SEQUENCE [LARGE SCALE GENOMIC DNA]</scope>
    <source>
        <strain evidence="2">JCM 10317</strain>
    </source>
</reference>
<dbReference type="GeneID" id="26304342"/>
<dbReference type="Pfam" id="PF00172">
    <property type="entry name" value="Zn_clus"/>
    <property type="match status" value="1"/>
</dbReference>
<organism evidence="1 2">
    <name type="scientific">Pseudozyma antarctica</name>
    <name type="common">Yeast</name>
    <name type="synonym">Candida antarctica</name>
    <dbReference type="NCBI Taxonomy" id="84753"/>
    <lineage>
        <taxon>Eukaryota</taxon>
        <taxon>Fungi</taxon>
        <taxon>Dikarya</taxon>
        <taxon>Basidiomycota</taxon>
        <taxon>Ustilaginomycotina</taxon>
        <taxon>Ustilaginomycetes</taxon>
        <taxon>Ustilaginales</taxon>
        <taxon>Ustilaginaceae</taxon>
        <taxon>Moesziomyces</taxon>
    </lineage>
</organism>
<dbReference type="GO" id="GO:0000981">
    <property type="term" value="F:DNA-binding transcription factor activity, RNA polymerase II-specific"/>
    <property type="evidence" value="ECO:0007669"/>
    <property type="project" value="InterPro"/>
</dbReference>
<dbReference type="PROSITE" id="PS50048">
    <property type="entry name" value="ZN2_CY6_FUNGAL_2"/>
    <property type="match status" value="1"/>
</dbReference>
<dbReference type="HOGENOM" id="CLU_010508_2_0_1"/>
<protein>
    <submittedName>
        <fullName evidence="1">Fungal specific transcription factor domain-containing protein</fullName>
    </submittedName>
</protein>
<dbReference type="Pfam" id="PF04082">
    <property type="entry name" value="Fungal_trans"/>
    <property type="match status" value="1"/>
</dbReference>
<dbReference type="PANTHER" id="PTHR46910:SF1">
    <property type="entry name" value="MISCELLANEOUS ZN(II)2CYS6 TRANSCRIPTION FACTOR (EUROFUNG)-RELATED"/>
    <property type="match status" value="1"/>
</dbReference>
<dbReference type="InterPro" id="IPR036864">
    <property type="entry name" value="Zn2-C6_fun-type_DNA-bd_sf"/>
</dbReference>
<gene>
    <name evidence="1" type="ORF">PAN0_008d3376</name>
</gene>
<dbReference type="CDD" id="cd00067">
    <property type="entry name" value="GAL4"/>
    <property type="match status" value="1"/>
</dbReference>
<accession>A0A081CER3</accession>
<dbReference type="AlphaFoldDB" id="A0A081CER3"/>
<dbReference type="Gene3D" id="4.10.240.10">
    <property type="entry name" value="Zn(2)-C6 fungal-type DNA-binding domain"/>
    <property type="match status" value="1"/>
</dbReference>
<evidence type="ECO:0000313" key="2">
    <source>
        <dbReference type="Proteomes" id="UP000053758"/>
    </source>
</evidence>
<sequence>MDDLPEPSTDPANGERAPKRKRLSHACKACRARKVRCDERLPACTNCARLRIQCFTDDPRRPHIRSVTRSRASGSSSSSTLALDHRSQAHHPDSIAVTQSEHNDAPAAVSHQDDQHRSRASSPWADPTWMRNALGSTSASIISDSHAQDRFKYVGSSNLQVFSNWIDLLLARQRTTTSAHTRKPVPSASISDHFDHGRIHSEEFHFALRPALPGLTPLRHIDAILDAFFDNANSIFPIFDEALLRHQLARLIQHLRLDDPAAMQFDRLGPYEVPMLATLYVITAFGLLDVMPRQKLEVKRYLDAAYSLYGHLIGVPYLASVQALLVLHLALRAMSKDGAAWQTLGSAIRVAYSIGLHRAPVSPPLHSPALESTKARVWWCCYVLDRVATLDSGRPSMINDLDVQLTAPRIPRQPASDLVATSSADDPSHMASLPDDLFNERYLASLVALCRLKADIHSKLYTSRNHSLAEAELFATIAKMDAKLMDWSSSCLVHLQLPTMASEEALRAVSQSRDLRVLHLLCTYHFTLINVHRASVMLDTRLYQHHVSQTLTKRKDRLLSAETICRGSARTIIRCINQFRLLHRSTARMVAGTIPLSAVYVLAICIFKHPKQWSVASDLALIESIAKTVAQDFENDGMPAGFTSIFATLQQLATQCVRHVSSRPASPQLADLDALHAQVSLEPFWKSLGFGQVVSSLGDQAQPNQPAATVFVSPADSSANAAAGPACGAQDADEVPSFQSLLELDHPDQLLYSLLGLPEIFTPGAEAPVDNGLLGLNEPEA</sequence>
<proteinExistence type="predicted"/>
<dbReference type="GO" id="GO:0008270">
    <property type="term" value="F:zinc ion binding"/>
    <property type="evidence" value="ECO:0007669"/>
    <property type="project" value="InterPro"/>
</dbReference>
<name>A0A081CER3_PSEA2</name>
<dbReference type="SMART" id="SM00066">
    <property type="entry name" value="GAL4"/>
    <property type="match status" value="1"/>
</dbReference>
<dbReference type="Proteomes" id="UP000053758">
    <property type="component" value="Unassembled WGS sequence"/>
</dbReference>
<dbReference type="SUPFAM" id="SSF57701">
    <property type="entry name" value="Zn2/Cys6 DNA-binding domain"/>
    <property type="match status" value="1"/>
</dbReference>
<dbReference type="InterPro" id="IPR050987">
    <property type="entry name" value="AtrR-like"/>
</dbReference>
<dbReference type="EMBL" id="DF830075">
    <property type="protein sequence ID" value="GAK65159.1"/>
    <property type="molecule type" value="Genomic_DNA"/>
</dbReference>
<keyword evidence="2" id="KW-1185">Reference proteome</keyword>
<dbReference type="RefSeq" id="XP_014656363.1">
    <property type="nucleotide sequence ID" value="XM_014800877.1"/>
</dbReference>